<comment type="caution">
    <text evidence="6">The sequence shown here is derived from an EMBL/GenBank/DDBJ whole genome shotgun (WGS) entry which is preliminary data.</text>
</comment>
<evidence type="ECO:0000256" key="1">
    <source>
        <dbReference type="ARBA" id="ARBA00004123"/>
    </source>
</evidence>
<evidence type="ECO:0000256" key="3">
    <source>
        <dbReference type="ARBA" id="ARBA00022771"/>
    </source>
</evidence>
<dbReference type="InterPro" id="IPR052035">
    <property type="entry name" value="ZnF_BED_domain_contain"/>
</dbReference>
<keyword evidence="2" id="KW-0479">Metal-binding</keyword>
<name>A0ABD2GVE9_PAGBO</name>
<dbReference type="Proteomes" id="UP001619887">
    <property type="component" value="Unassembled WGS sequence"/>
</dbReference>
<gene>
    <name evidence="6" type="ORF">OYC64_010204</name>
</gene>
<dbReference type="InterPro" id="IPR012337">
    <property type="entry name" value="RNaseH-like_sf"/>
</dbReference>
<evidence type="ECO:0000313" key="6">
    <source>
        <dbReference type="EMBL" id="KAL3057981.1"/>
    </source>
</evidence>
<evidence type="ECO:0008006" key="8">
    <source>
        <dbReference type="Google" id="ProtNLM"/>
    </source>
</evidence>
<protein>
    <recommendedName>
        <fullName evidence="8">Zinc finger BED domain-containing 1-like protein</fullName>
    </recommendedName>
</protein>
<dbReference type="EMBL" id="JBIYXZ010002074">
    <property type="protein sequence ID" value="KAL3057981.1"/>
    <property type="molecule type" value="Genomic_DNA"/>
</dbReference>
<evidence type="ECO:0000256" key="5">
    <source>
        <dbReference type="ARBA" id="ARBA00023242"/>
    </source>
</evidence>
<reference evidence="6 7" key="2">
    <citation type="journal article" date="2024" name="G3 (Bethesda)">
        <title>The genome of the cryopelagic Antarctic bald notothen, Trematomus borchgrevinki.</title>
        <authorList>
            <person name="Rayamajhi N."/>
            <person name="Rivera-Colon A.G."/>
            <person name="Minhas B.F."/>
            <person name="Cheng C.C."/>
            <person name="Catchen J.M."/>
        </authorList>
    </citation>
    <scope>NUCLEOTIDE SEQUENCE [LARGE SCALE GENOMIC DNA]</scope>
    <source>
        <strain evidence="6">AGRC-2024</strain>
    </source>
</reference>
<keyword evidence="7" id="KW-1185">Reference proteome</keyword>
<keyword evidence="5" id="KW-0539">Nucleus</keyword>
<dbReference type="AlphaFoldDB" id="A0ABD2GVE9"/>
<dbReference type="PANTHER" id="PTHR46481">
    <property type="entry name" value="ZINC FINGER BED DOMAIN-CONTAINING PROTEIN 4"/>
    <property type="match status" value="1"/>
</dbReference>
<accession>A0ABD2GVE9</accession>
<dbReference type="SUPFAM" id="SSF140996">
    <property type="entry name" value="Hermes dimerisation domain"/>
    <property type="match status" value="1"/>
</dbReference>
<keyword evidence="4" id="KW-0862">Zinc</keyword>
<evidence type="ECO:0000256" key="2">
    <source>
        <dbReference type="ARBA" id="ARBA00022723"/>
    </source>
</evidence>
<dbReference type="SUPFAM" id="SSF53098">
    <property type="entry name" value="Ribonuclease H-like"/>
    <property type="match status" value="1"/>
</dbReference>
<keyword evidence="3" id="KW-0863">Zinc-finger</keyword>
<dbReference type="PANTHER" id="PTHR46481:SF10">
    <property type="entry name" value="ZINC FINGER BED DOMAIN-CONTAINING PROTEIN 39"/>
    <property type="match status" value="1"/>
</dbReference>
<dbReference type="GO" id="GO:0008270">
    <property type="term" value="F:zinc ion binding"/>
    <property type="evidence" value="ECO:0007669"/>
    <property type="project" value="UniProtKB-KW"/>
</dbReference>
<proteinExistence type="predicted"/>
<comment type="subcellular location">
    <subcellularLocation>
        <location evidence="1">Nucleus</location>
    </subcellularLocation>
</comment>
<organism evidence="6 7">
    <name type="scientific">Pagothenia borchgrevinki</name>
    <name type="common">Bald rockcod</name>
    <name type="synonym">Trematomus borchgrevinki</name>
    <dbReference type="NCBI Taxonomy" id="8213"/>
    <lineage>
        <taxon>Eukaryota</taxon>
        <taxon>Metazoa</taxon>
        <taxon>Chordata</taxon>
        <taxon>Craniata</taxon>
        <taxon>Vertebrata</taxon>
        <taxon>Euteleostomi</taxon>
        <taxon>Actinopterygii</taxon>
        <taxon>Neopterygii</taxon>
        <taxon>Teleostei</taxon>
        <taxon>Neoteleostei</taxon>
        <taxon>Acanthomorphata</taxon>
        <taxon>Eupercaria</taxon>
        <taxon>Perciformes</taxon>
        <taxon>Notothenioidei</taxon>
        <taxon>Nototheniidae</taxon>
        <taxon>Pagothenia</taxon>
    </lineage>
</organism>
<sequence>MITKDMLPLSFVEGEGFRELMNFVEPEYRVPTRKTIVSRVEQKYEEGVKKLKMDISQSEKVAITTDSWTALTTESYTTITCHYITDDWEMKSTVLQTRSSDERHTAQNIAAQLQAAAEEWGLTDKINACVHDNASNMVLANRTIADWESVPCYAHTLQLAINDGFKVGSVHRVVAACGRLVSHFHHSTVATAGLKKKQDAQNLPKHKLIQYSRTRWNSICDMFERLHEQRWAVSATLSDRTITKLNDARTLELTDQNWQVIEDILPALQSLKCATTALCSETHVCISLEQPVTNSLLTRHLMSIPGESRVVCEFKEAVATSHTPFTPTVFQGRFGAGA</sequence>
<evidence type="ECO:0000313" key="7">
    <source>
        <dbReference type="Proteomes" id="UP001619887"/>
    </source>
</evidence>
<reference evidence="6 7" key="1">
    <citation type="journal article" date="2022" name="G3 (Bethesda)">
        <title>Evaluating Illumina-, Nanopore-, and PacBio-based genome assembly strategies with the bald notothen, Trematomus borchgrevinki.</title>
        <authorList>
            <person name="Rayamajhi N."/>
            <person name="Cheng C.C."/>
            <person name="Catchen J.M."/>
        </authorList>
    </citation>
    <scope>NUCLEOTIDE SEQUENCE [LARGE SCALE GENOMIC DNA]</scope>
    <source>
        <strain evidence="6">AGRC-2024</strain>
    </source>
</reference>
<dbReference type="GO" id="GO:0005634">
    <property type="term" value="C:nucleus"/>
    <property type="evidence" value="ECO:0007669"/>
    <property type="project" value="UniProtKB-SubCell"/>
</dbReference>
<evidence type="ECO:0000256" key="4">
    <source>
        <dbReference type="ARBA" id="ARBA00022833"/>
    </source>
</evidence>